<evidence type="ECO:0000256" key="1">
    <source>
        <dbReference type="SAM" id="MobiDB-lite"/>
    </source>
</evidence>
<proteinExistence type="predicted"/>
<evidence type="ECO:0000313" key="3">
    <source>
        <dbReference type="Proteomes" id="UP000604475"/>
    </source>
</evidence>
<dbReference type="Proteomes" id="UP000604475">
    <property type="component" value="Unassembled WGS sequence"/>
</dbReference>
<dbReference type="AlphaFoldDB" id="A0A937RQA2"/>
<feature type="region of interest" description="Disordered" evidence="1">
    <location>
        <begin position="275"/>
        <end position="317"/>
    </location>
</feature>
<protein>
    <submittedName>
        <fullName evidence="2">Uncharacterized protein</fullName>
    </submittedName>
</protein>
<accession>A0A937RQA2</accession>
<dbReference type="EMBL" id="JAEACQ010000253">
    <property type="protein sequence ID" value="MBL7630683.1"/>
    <property type="molecule type" value="Genomic_DNA"/>
</dbReference>
<feature type="compositionally biased region" description="Low complexity" evidence="1">
    <location>
        <begin position="307"/>
        <end position="317"/>
    </location>
</feature>
<keyword evidence="3" id="KW-1185">Reference proteome</keyword>
<evidence type="ECO:0000313" key="2">
    <source>
        <dbReference type="EMBL" id="MBL7630683.1"/>
    </source>
</evidence>
<reference evidence="2" key="1">
    <citation type="submission" date="2020-12" db="EMBL/GenBank/DDBJ databases">
        <title>Genomic characterization of non-nitrogen-fixing Frankia strains.</title>
        <authorList>
            <person name="Carlos-Shanley C."/>
            <person name="Guerra T."/>
            <person name="Hahn D."/>
        </authorList>
    </citation>
    <scope>NUCLEOTIDE SEQUENCE</scope>
    <source>
        <strain evidence="2">CN6</strain>
    </source>
</reference>
<sequence length="317" mass="34695">MSASPTVLPLLVLYRRATGLDTESDPRANIVRIDDRWLVPPERSLGFGRAVAGVDIPVRLTFEDGESDPSLPRLAGRVTVLGGRWALTNCATRNTKLFLTAPGLYREITRESPPEVLVRDWQLVTLRSRGGNVEHRFHLVIRWRRPAAGGDGAPSVHWGTGDWEAGAPSTSTADPPAWTDGDRRTLAAYCYPELNGLLPRPRERRAQTLLILGRPANQPNLKWLDKQLKRLKKDAGERLGADLAGEAGTPPFIEYVVAHHPLLADSLRELDAPVTARLPPPARGAAPRRAGDSGETQETVKLPRPGPLLQPRLKPGG</sequence>
<organism evidence="2 3">
    <name type="scientific">Frankia nepalensis</name>
    <dbReference type="NCBI Taxonomy" id="1836974"/>
    <lineage>
        <taxon>Bacteria</taxon>
        <taxon>Bacillati</taxon>
        <taxon>Actinomycetota</taxon>
        <taxon>Actinomycetes</taxon>
        <taxon>Frankiales</taxon>
        <taxon>Frankiaceae</taxon>
        <taxon>Frankia</taxon>
    </lineage>
</organism>
<gene>
    <name evidence="2" type="ORF">I7412_26685</name>
</gene>
<comment type="caution">
    <text evidence="2">The sequence shown here is derived from an EMBL/GenBank/DDBJ whole genome shotgun (WGS) entry which is preliminary data.</text>
</comment>
<name>A0A937RQA2_9ACTN</name>
<dbReference type="RefSeq" id="WP_203002734.1">
    <property type="nucleotide sequence ID" value="NZ_JADWYU010000093.1"/>
</dbReference>